<organism evidence="1 2">
    <name type="scientific">Urochloa decumbens</name>
    <dbReference type="NCBI Taxonomy" id="240449"/>
    <lineage>
        <taxon>Eukaryota</taxon>
        <taxon>Viridiplantae</taxon>
        <taxon>Streptophyta</taxon>
        <taxon>Embryophyta</taxon>
        <taxon>Tracheophyta</taxon>
        <taxon>Spermatophyta</taxon>
        <taxon>Magnoliopsida</taxon>
        <taxon>Liliopsida</taxon>
        <taxon>Poales</taxon>
        <taxon>Poaceae</taxon>
        <taxon>PACMAD clade</taxon>
        <taxon>Panicoideae</taxon>
        <taxon>Panicodae</taxon>
        <taxon>Paniceae</taxon>
        <taxon>Melinidinae</taxon>
        <taxon>Urochloa</taxon>
    </lineage>
</organism>
<protein>
    <recommendedName>
        <fullName evidence="3">NB-ARC domain-containing protein</fullName>
    </recommendedName>
</protein>
<gene>
    <name evidence="1" type="ORF">URODEC1_LOCUS83073</name>
</gene>
<evidence type="ECO:0000313" key="2">
    <source>
        <dbReference type="Proteomes" id="UP001497457"/>
    </source>
</evidence>
<dbReference type="Gene3D" id="3.40.50.300">
    <property type="entry name" value="P-loop containing nucleotide triphosphate hydrolases"/>
    <property type="match status" value="1"/>
</dbReference>
<name>A0ABC9D9J0_9POAL</name>
<evidence type="ECO:0008006" key="3">
    <source>
        <dbReference type="Google" id="ProtNLM"/>
    </source>
</evidence>
<dbReference type="EMBL" id="OZ075142">
    <property type="protein sequence ID" value="CAL5034369.1"/>
    <property type="molecule type" value="Genomic_DNA"/>
</dbReference>
<dbReference type="InterPro" id="IPR027417">
    <property type="entry name" value="P-loop_NTPase"/>
</dbReference>
<dbReference type="Proteomes" id="UP001497457">
    <property type="component" value="Chromosome 32b"/>
</dbReference>
<sequence length="446" mass="51192">MNILLSAFLCELTTRSINFIIRNSFKPTVQGQVIIDEATGRQITNQAVLQLLDKLRDAMHRGYYILDTFRYQPQNEDEAKGQVPSHPLSLSRINFLQGLCWSSKNIHILDQLQKSLDDLSFMILDVQEVVMFLMSYPRLYRQPYSMHLLLGNCMFGRQMETELVINFLLYTRPHGSKELEVLPIIGPAKVGKSTLIAHVCMDERVRDHFSKILFLHDHDFAGVELTTLREGYAIKGHQSNVSSSSKDGRLLLVVELVGDLNEDAWNRLYSASMRHVPSAYWYFFKTLSFGSIDPKMHPRFACMAMEIAKLLGGCFIAANMTACFLREKFDIQLWCKVLALCSVQTKKNISEFGGHPFDLINQKRPTDLGRMVAPFEDVMLYCEDKRSELEDVPKIKLQDVMFGSVKARGKFEILGWRSRIPPYHSYVHTCEIQELKTSSAKRKRCA</sequence>
<reference evidence="1" key="1">
    <citation type="submission" date="2024-10" db="EMBL/GenBank/DDBJ databases">
        <authorList>
            <person name="Ryan C."/>
        </authorList>
    </citation>
    <scope>NUCLEOTIDE SEQUENCE [LARGE SCALE GENOMIC DNA]</scope>
</reference>
<dbReference type="PANTHER" id="PTHR33377">
    <property type="entry name" value="OS10G0134700 PROTEIN-RELATED"/>
    <property type="match status" value="1"/>
</dbReference>
<dbReference type="PANTHER" id="PTHR33377:SF92">
    <property type="entry name" value="NB-ARC DOMAIN-CONTAINING PROTEIN"/>
    <property type="match status" value="1"/>
</dbReference>
<dbReference type="AlphaFoldDB" id="A0ABC9D9J0"/>
<keyword evidence="2" id="KW-1185">Reference proteome</keyword>
<dbReference type="SUPFAM" id="SSF52540">
    <property type="entry name" value="P-loop containing nucleoside triphosphate hydrolases"/>
    <property type="match status" value="1"/>
</dbReference>
<evidence type="ECO:0000313" key="1">
    <source>
        <dbReference type="EMBL" id="CAL5034369.1"/>
    </source>
</evidence>
<accession>A0ABC9D9J0</accession>
<proteinExistence type="predicted"/>